<dbReference type="PROSITE" id="PS51257">
    <property type="entry name" value="PROKAR_LIPOPROTEIN"/>
    <property type="match status" value="1"/>
</dbReference>
<evidence type="ECO:0000256" key="8">
    <source>
        <dbReference type="SAM" id="SignalP"/>
    </source>
</evidence>
<evidence type="ECO:0000313" key="10">
    <source>
        <dbReference type="Proteomes" id="UP001327314"/>
    </source>
</evidence>
<sequence length="174" mass="19511">MKRKLFLFGTVGSLIATPLVAIACAKTDNNSTPTPEMNTDDESKYTKELTFSVIDKKANNATIELNVKKESSLDTSKKIILLVNVTYKYKDGTNDKVQNITTFGVPVEIKSEKRKAKIHFGISFDAEQKEHTTQYSIVALIPSENMPNNAQEIINKVKDAYHLTTENSNFQSFE</sequence>
<keyword evidence="3 8" id="KW-0732">Signal</keyword>
<evidence type="ECO:0000256" key="7">
    <source>
        <dbReference type="ARBA" id="ARBA00023288"/>
    </source>
</evidence>
<feature type="signal peptide" evidence="8">
    <location>
        <begin position="1"/>
        <end position="23"/>
    </location>
</feature>
<protein>
    <submittedName>
        <fullName evidence="9">Variable surface lipoprotein</fullName>
    </submittedName>
</protein>
<gene>
    <name evidence="9" type="ORF">RRG46_00775</name>
</gene>
<dbReference type="AlphaFoldDB" id="A0ABD8AJG6"/>
<evidence type="ECO:0000256" key="5">
    <source>
        <dbReference type="ARBA" id="ARBA00023136"/>
    </source>
</evidence>
<evidence type="ECO:0000313" key="9">
    <source>
        <dbReference type="EMBL" id="WQQ20075.1"/>
    </source>
</evidence>
<reference evidence="9 10" key="1">
    <citation type="submission" date="2023-12" db="EMBL/GenBank/DDBJ databases">
        <title>Hybrid Genome Assemblies of Mycoplasma cynos and Mycoplasma felis isolated from Dogs and Cats with Infectious Respiratory Disease.</title>
        <authorList>
            <person name="Framst I."/>
            <person name="Cai H."/>
            <person name="Ramesh P."/>
            <person name="Maboni G."/>
        </authorList>
    </citation>
    <scope>NUCLEOTIDE SEQUENCE [LARGE SCALE GENOMIC DNA]</scope>
    <source>
        <strain evidence="9 10">30510</strain>
    </source>
</reference>
<evidence type="ECO:0000256" key="1">
    <source>
        <dbReference type="ARBA" id="ARBA00004193"/>
    </source>
</evidence>
<dbReference type="NCBIfam" id="NF033817">
    <property type="entry name" value="Mplas_variab_LP"/>
    <property type="match status" value="1"/>
</dbReference>
<keyword evidence="4" id="KW-0677">Repeat</keyword>
<dbReference type="Proteomes" id="UP001327314">
    <property type="component" value="Chromosome"/>
</dbReference>
<accession>A0ABD8AJG6</accession>
<dbReference type="RefSeq" id="WP_284520369.1">
    <property type="nucleotide sequence ID" value="NZ_CP103991.1"/>
</dbReference>
<evidence type="ECO:0000256" key="3">
    <source>
        <dbReference type="ARBA" id="ARBA00022729"/>
    </source>
</evidence>
<feature type="chain" id="PRO_5044770695" evidence="8">
    <location>
        <begin position="24"/>
        <end position="174"/>
    </location>
</feature>
<evidence type="ECO:0000256" key="4">
    <source>
        <dbReference type="ARBA" id="ARBA00022737"/>
    </source>
</evidence>
<evidence type="ECO:0000256" key="6">
    <source>
        <dbReference type="ARBA" id="ARBA00023139"/>
    </source>
</evidence>
<name>A0ABD8AJG6_9BACT</name>
<comment type="subcellular location">
    <subcellularLocation>
        <location evidence="1">Cell membrane</location>
        <topology evidence="1">Lipid-anchor</topology>
    </subcellularLocation>
</comment>
<evidence type="ECO:0000256" key="2">
    <source>
        <dbReference type="ARBA" id="ARBA00022475"/>
    </source>
</evidence>
<keyword evidence="6" id="KW-0564">Palmitate</keyword>
<proteinExistence type="predicted"/>
<keyword evidence="7 9" id="KW-0449">Lipoprotein</keyword>
<keyword evidence="2" id="KW-1003">Cell membrane</keyword>
<dbReference type="EMBL" id="CP141046">
    <property type="protein sequence ID" value="WQQ20075.1"/>
    <property type="molecule type" value="Genomic_DNA"/>
</dbReference>
<organism evidence="9 10">
    <name type="scientific">Mycoplasmopsis cynos</name>
    <dbReference type="NCBI Taxonomy" id="171284"/>
    <lineage>
        <taxon>Bacteria</taxon>
        <taxon>Bacillati</taxon>
        <taxon>Mycoplasmatota</taxon>
        <taxon>Mycoplasmoidales</taxon>
        <taxon>Metamycoplasmataceae</taxon>
        <taxon>Mycoplasmopsis</taxon>
    </lineage>
</organism>
<keyword evidence="5" id="KW-0472">Membrane</keyword>
<dbReference type="InterPro" id="IPR049890">
    <property type="entry name" value="VlpA-F-like_signal"/>
</dbReference>
<dbReference type="GO" id="GO:0005886">
    <property type="term" value="C:plasma membrane"/>
    <property type="evidence" value="ECO:0007669"/>
    <property type="project" value="UniProtKB-SubCell"/>
</dbReference>